<dbReference type="GO" id="GO:0032454">
    <property type="term" value="F:histone H3K9 demethylase activity"/>
    <property type="evidence" value="ECO:0007669"/>
    <property type="project" value="InterPro"/>
</dbReference>
<evidence type="ECO:0000313" key="6">
    <source>
        <dbReference type="EMBL" id="KAG7096549.1"/>
    </source>
</evidence>
<dbReference type="AlphaFoldDB" id="A0A9P7UXL9"/>
<dbReference type="KEGG" id="more:E1B28_003972"/>
<evidence type="ECO:0000256" key="3">
    <source>
        <dbReference type="ARBA" id="ARBA00023242"/>
    </source>
</evidence>
<sequence>MEADKKTAISKLLNPQVAVQPQVLNSTGRHYDTSYYQDHNTLWSQQPVHHQTYAQTSHSFPESLPSTSTTLTPTTMSTTFTNTNHMHQVPERVSVRLVAKTTATPYEQQQWAASSSSDDVRDPYPSEHIQPSPPRERGTQKRKRSTPQNEESEGGEPVSEQNTAKKSRKVTSASNVNRPTSSSFTSSKRGFNAKKRNEVAQMAASASMSFSPVSCTLSSQGESSINENTIPSSTLVAPLTPDVQNARCMSSKYRDYAYSRCVSCTRRWAGDTCRFQGVRLFMKDVNGATVGIGFTQHQREEAPMMHFLDEWNDNFGWEEIRRTKLVAAKTLLPVLKREKEHILPESVIYRPRESEVRATCDTCMTSLFCCTWMCRLCGREACSECYAEVKQLTTNSSKLTPEKKLEQKKAKDKQMHSKPFFLSCTKRKEHDWSVFTPVSRFCRKELQVAIEGMEKVLEQTDFSEQEKEPPEAQLPSQRLTPTPFRYPPVPPPQSFPPQTVVFPKNPITSMPDQTPSHPISRFAKRELSFPIFQEYWRKGSPLLVEGLLSDLRISWTPDYFIEKYGNQACLVVECQTEENKRVTVGEFFRTFRTSDSKGSARETSESLGAGTWKLKDWPPSTDFKAAFPELYEDFSHAVPIPQYVRRDGVLNIASHFPLNTVAPDLGPKMYNAMAANEELGSKGSTRLHMDMADALNVMTYASPYSPPPGSSSGSADNTTCTPSSPAPVEPGCAAWDLFRAEDANKLRSFLKRKFPGQLALDPIHSQQVYLDRNLRQQLFDEEGVMSYRIYQRPGEAVFIPAGVAHQVCNLSDCIKVAIDFVSPENVERCEQLTKEFREQNHSKAWKEDVLQLRSMMWFAWLSCCRQEDKLRKMEEGPTQAPSVLTEYQPSALCDSSTRRSQFLA</sequence>
<dbReference type="Pfam" id="PF02373">
    <property type="entry name" value="JmjC"/>
    <property type="match status" value="1"/>
</dbReference>
<feature type="compositionally biased region" description="Polar residues" evidence="4">
    <location>
        <begin position="159"/>
        <end position="189"/>
    </location>
</feature>
<keyword evidence="2" id="KW-0479">Metal-binding</keyword>
<feature type="region of interest" description="Disordered" evidence="4">
    <location>
        <begin position="460"/>
        <end position="490"/>
    </location>
</feature>
<organism evidence="6 7">
    <name type="scientific">Marasmius oreades</name>
    <name type="common">fairy-ring Marasmius</name>
    <dbReference type="NCBI Taxonomy" id="181124"/>
    <lineage>
        <taxon>Eukaryota</taxon>
        <taxon>Fungi</taxon>
        <taxon>Dikarya</taxon>
        <taxon>Basidiomycota</taxon>
        <taxon>Agaricomycotina</taxon>
        <taxon>Agaricomycetes</taxon>
        <taxon>Agaricomycetidae</taxon>
        <taxon>Agaricales</taxon>
        <taxon>Marasmiineae</taxon>
        <taxon>Marasmiaceae</taxon>
        <taxon>Marasmius</taxon>
    </lineage>
</organism>
<evidence type="ECO:0000259" key="5">
    <source>
        <dbReference type="PROSITE" id="PS51184"/>
    </source>
</evidence>
<protein>
    <recommendedName>
        <fullName evidence="5">JmjC domain-containing protein</fullName>
    </recommendedName>
</protein>
<feature type="region of interest" description="Disordered" evidence="4">
    <location>
        <begin position="703"/>
        <end position="726"/>
    </location>
</feature>
<evidence type="ECO:0000256" key="2">
    <source>
        <dbReference type="ARBA" id="ARBA00022723"/>
    </source>
</evidence>
<dbReference type="RefSeq" id="XP_043013019.1">
    <property type="nucleotide sequence ID" value="XM_043148420.1"/>
</dbReference>
<keyword evidence="3" id="KW-0539">Nucleus</keyword>
<feature type="region of interest" description="Disordered" evidence="4">
    <location>
        <begin position="106"/>
        <end position="192"/>
    </location>
</feature>
<gene>
    <name evidence="6" type="ORF">E1B28_003972</name>
</gene>
<dbReference type="GO" id="GO:0003712">
    <property type="term" value="F:transcription coregulator activity"/>
    <property type="evidence" value="ECO:0007669"/>
    <property type="project" value="TreeGrafter"/>
</dbReference>
<reference evidence="6" key="1">
    <citation type="journal article" date="2021" name="Genome Biol. Evol.">
        <title>The assembled and annotated genome of the fairy-ring fungus Marasmius oreades.</title>
        <authorList>
            <person name="Hiltunen M."/>
            <person name="Ament-Velasquez S.L."/>
            <person name="Johannesson H."/>
        </authorList>
    </citation>
    <scope>NUCLEOTIDE SEQUENCE</scope>
    <source>
        <strain evidence="6">03SP1</strain>
    </source>
</reference>
<keyword evidence="7" id="KW-1185">Reference proteome</keyword>
<evidence type="ECO:0000313" key="7">
    <source>
        <dbReference type="Proteomes" id="UP001049176"/>
    </source>
</evidence>
<dbReference type="GO" id="GO:0031490">
    <property type="term" value="F:chromatin DNA binding"/>
    <property type="evidence" value="ECO:0007669"/>
    <property type="project" value="TreeGrafter"/>
</dbReference>
<dbReference type="Proteomes" id="UP001049176">
    <property type="component" value="Chromosome 2"/>
</dbReference>
<proteinExistence type="predicted"/>
<dbReference type="Gene3D" id="2.60.120.650">
    <property type="entry name" value="Cupin"/>
    <property type="match status" value="1"/>
</dbReference>
<evidence type="ECO:0000256" key="1">
    <source>
        <dbReference type="ARBA" id="ARBA00004123"/>
    </source>
</evidence>
<dbReference type="GO" id="GO:0000785">
    <property type="term" value="C:chromatin"/>
    <property type="evidence" value="ECO:0007669"/>
    <property type="project" value="TreeGrafter"/>
</dbReference>
<comment type="caution">
    <text evidence="6">The sequence shown here is derived from an EMBL/GenBank/DDBJ whole genome shotgun (WGS) entry which is preliminary data.</text>
</comment>
<dbReference type="OrthoDB" id="1667110at2759"/>
<dbReference type="PANTHER" id="PTHR12549">
    <property type="entry name" value="JMJC DOMAIN-CONTAINING HISTONE DEMETHYLATION PROTEIN"/>
    <property type="match status" value="1"/>
</dbReference>
<dbReference type="GO" id="GO:0046872">
    <property type="term" value="F:metal ion binding"/>
    <property type="evidence" value="ECO:0007669"/>
    <property type="project" value="UniProtKB-KW"/>
</dbReference>
<dbReference type="PROSITE" id="PS51184">
    <property type="entry name" value="JMJC"/>
    <property type="match status" value="1"/>
</dbReference>
<dbReference type="InterPro" id="IPR045109">
    <property type="entry name" value="LSDs-like"/>
</dbReference>
<accession>A0A9P7UXL9</accession>
<name>A0A9P7UXL9_9AGAR</name>
<dbReference type="GO" id="GO:0000118">
    <property type="term" value="C:histone deacetylase complex"/>
    <property type="evidence" value="ECO:0007669"/>
    <property type="project" value="TreeGrafter"/>
</dbReference>
<dbReference type="GO" id="GO:0006357">
    <property type="term" value="P:regulation of transcription by RNA polymerase II"/>
    <property type="evidence" value="ECO:0007669"/>
    <property type="project" value="TreeGrafter"/>
</dbReference>
<comment type="subcellular location">
    <subcellularLocation>
        <location evidence="1">Nucleus</location>
    </subcellularLocation>
</comment>
<dbReference type="EMBL" id="CM032182">
    <property type="protein sequence ID" value="KAG7096549.1"/>
    <property type="molecule type" value="Genomic_DNA"/>
</dbReference>
<evidence type="ECO:0000256" key="4">
    <source>
        <dbReference type="SAM" id="MobiDB-lite"/>
    </source>
</evidence>
<feature type="region of interest" description="Disordered" evidence="4">
    <location>
        <begin position="53"/>
        <end position="73"/>
    </location>
</feature>
<dbReference type="SMART" id="SM00558">
    <property type="entry name" value="JmjC"/>
    <property type="match status" value="1"/>
</dbReference>
<feature type="domain" description="JmjC" evidence="5">
    <location>
        <begin position="625"/>
        <end position="837"/>
    </location>
</feature>
<dbReference type="InterPro" id="IPR003347">
    <property type="entry name" value="JmjC_dom"/>
</dbReference>
<feature type="compositionally biased region" description="Low complexity" evidence="4">
    <location>
        <begin position="63"/>
        <end position="73"/>
    </location>
</feature>
<dbReference type="PANTHER" id="PTHR12549:SF38">
    <property type="entry name" value="JMJC DOMAIN-CONTAINING HISTONE DEMETHYLASE 2, ISOFORM A"/>
    <property type="match status" value="1"/>
</dbReference>
<feature type="compositionally biased region" description="Basic and acidic residues" evidence="4">
    <location>
        <begin position="460"/>
        <end position="470"/>
    </location>
</feature>
<dbReference type="SUPFAM" id="SSF51197">
    <property type="entry name" value="Clavaminate synthase-like"/>
    <property type="match status" value="1"/>
</dbReference>
<dbReference type="GeneID" id="66073048"/>